<dbReference type="SUPFAM" id="SSF51905">
    <property type="entry name" value="FAD/NAD(P)-binding domain"/>
    <property type="match status" value="1"/>
</dbReference>
<keyword evidence="3" id="KW-0560">Oxidoreductase</keyword>
<feature type="domain" description="FAD-binding" evidence="4">
    <location>
        <begin position="10"/>
        <end position="179"/>
    </location>
</feature>
<comment type="caution">
    <text evidence="5">The sequence shown here is derived from an EMBL/GenBank/DDBJ whole genome shotgun (WGS) entry which is preliminary data.</text>
</comment>
<evidence type="ECO:0000256" key="3">
    <source>
        <dbReference type="ARBA" id="ARBA00023002"/>
    </source>
</evidence>
<dbReference type="GO" id="GO:0044550">
    <property type="term" value="P:secondary metabolite biosynthetic process"/>
    <property type="evidence" value="ECO:0007669"/>
    <property type="project" value="TreeGrafter"/>
</dbReference>
<dbReference type="OrthoDB" id="417877at2759"/>
<dbReference type="PANTHER" id="PTHR46720:SF3">
    <property type="entry name" value="FAD-BINDING DOMAIN-CONTAINING PROTEIN-RELATED"/>
    <property type="match status" value="1"/>
</dbReference>
<keyword evidence="2" id="KW-0274">FAD</keyword>
<name>A0A8K0UWD8_9AGAR</name>
<sequence length="457" mass="50215">MTISAPSRKLKVAIVGGGIGGLTLAIALSHSAPHIEIDIYESASAYGMVGAGIGMWPRVWDALKAIGLKDELDRYSASATGAGGKQHYRKADQAEGVTFGTSMVDLVTIHRPDFLRILLESGPKTYRTHFQKRLLNYHDSGAGPITLTFKDGSVATCDVLVGADGIKSAVRANMYEKMATQCEQVYGPCSDRSEAIRRNVHPTWTGQVVYRSLIPREELENAYPNHHSLNVPTLYVGKNKYIITYPISGGRLINTVALVSKPELNGTIYDGPLVEDVSSEELMDNFVGWEPQVQSLLKLMKKPSRWVINSVTSLPSFTSGRVVLLGDAAHAMTPHQASGAGQAIEDGLVLASLLARPETTRETLPVALQVYDEIRRPFSQDILRRSYETGQIYYLQSRRLKDVTAEDSAAGDVTADTLENLCGDLREIFRWTWSTAVTSDCDQAVDQFRRRLQRIGA</sequence>
<dbReference type="EMBL" id="JAEVFJ010000004">
    <property type="protein sequence ID" value="KAH8105384.1"/>
    <property type="molecule type" value="Genomic_DNA"/>
</dbReference>
<dbReference type="PANTHER" id="PTHR46720">
    <property type="entry name" value="HYDROXYLASE, PUTATIVE (AFU_ORTHOLOGUE AFUA_3G01460)-RELATED"/>
    <property type="match status" value="1"/>
</dbReference>
<evidence type="ECO:0000259" key="4">
    <source>
        <dbReference type="Pfam" id="PF01494"/>
    </source>
</evidence>
<proteinExistence type="predicted"/>
<feature type="domain" description="FAD-binding" evidence="4">
    <location>
        <begin position="313"/>
        <end position="386"/>
    </location>
</feature>
<reference evidence="5" key="1">
    <citation type="journal article" date="2021" name="New Phytol.">
        <title>Evolutionary innovations through gain and loss of genes in the ectomycorrhizal Boletales.</title>
        <authorList>
            <person name="Wu G."/>
            <person name="Miyauchi S."/>
            <person name="Morin E."/>
            <person name="Kuo A."/>
            <person name="Drula E."/>
            <person name="Varga T."/>
            <person name="Kohler A."/>
            <person name="Feng B."/>
            <person name="Cao Y."/>
            <person name="Lipzen A."/>
            <person name="Daum C."/>
            <person name="Hundley H."/>
            <person name="Pangilinan J."/>
            <person name="Johnson J."/>
            <person name="Barry K."/>
            <person name="LaButti K."/>
            <person name="Ng V."/>
            <person name="Ahrendt S."/>
            <person name="Min B."/>
            <person name="Choi I.G."/>
            <person name="Park H."/>
            <person name="Plett J.M."/>
            <person name="Magnuson J."/>
            <person name="Spatafora J.W."/>
            <person name="Nagy L.G."/>
            <person name="Henrissat B."/>
            <person name="Grigoriev I.V."/>
            <person name="Yang Z.L."/>
            <person name="Xu J."/>
            <person name="Martin F.M."/>
        </authorList>
    </citation>
    <scope>NUCLEOTIDE SEQUENCE</scope>
    <source>
        <strain evidence="5">KKN 215</strain>
    </source>
</reference>
<dbReference type="SUPFAM" id="SSF54373">
    <property type="entry name" value="FAD-linked reductases, C-terminal domain"/>
    <property type="match status" value="1"/>
</dbReference>
<dbReference type="GO" id="GO:0071949">
    <property type="term" value="F:FAD binding"/>
    <property type="evidence" value="ECO:0007669"/>
    <property type="project" value="InterPro"/>
</dbReference>
<evidence type="ECO:0000256" key="2">
    <source>
        <dbReference type="ARBA" id="ARBA00022827"/>
    </source>
</evidence>
<dbReference type="InterPro" id="IPR051104">
    <property type="entry name" value="FAD_monoxygenase"/>
</dbReference>
<dbReference type="AlphaFoldDB" id="A0A8K0UWD8"/>
<evidence type="ECO:0000313" key="6">
    <source>
        <dbReference type="Proteomes" id="UP000813824"/>
    </source>
</evidence>
<dbReference type="Pfam" id="PF01494">
    <property type="entry name" value="FAD_binding_3"/>
    <property type="match status" value="2"/>
</dbReference>
<keyword evidence="1" id="KW-0285">Flavoprotein</keyword>
<evidence type="ECO:0000256" key="1">
    <source>
        <dbReference type="ARBA" id="ARBA00022630"/>
    </source>
</evidence>
<evidence type="ECO:0000313" key="5">
    <source>
        <dbReference type="EMBL" id="KAH8105384.1"/>
    </source>
</evidence>
<dbReference type="InterPro" id="IPR036188">
    <property type="entry name" value="FAD/NAD-bd_sf"/>
</dbReference>
<gene>
    <name evidence="5" type="ORF">BXZ70DRAFT_1004888</name>
</gene>
<keyword evidence="6" id="KW-1185">Reference proteome</keyword>
<dbReference type="Proteomes" id="UP000813824">
    <property type="component" value="Unassembled WGS sequence"/>
</dbReference>
<dbReference type="PRINTS" id="PR00420">
    <property type="entry name" value="RNGMNOXGNASE"/>
</dbReference>
<dbReference type="GO" id="GO:0016491">
    <property type="term" value="F:oxidoreductase activity"/>
    <property type="evidence" value="ECO:0007669"/>
    <property type="project" value="UniProtKB-KW"/>
</dbReference>
<organism evidence="5 6">
    <name type="scientific">Cristinia sonorae</name>
    <dbReference type="NCBI Taxonomy" id="1940300"/>
    <lineage>
        <taxon>Eukaryota</taxon>
        <taxon>Fungi</taxon>
        <taxon>Dikarya</taxon>
        <taxon>Basidiomycota</taxon>
        <taxon>Agaricomycotina</taxon>
        <taxon>Agaricomycetes</taxon>
        <taxon>Agaricomycetidae</taxon>
        <taxon>Agaricales</taxon>
        <taxon>Pleurotineae</taxon>
        <taxon>Stephanosporaceae</taxon>
        <taxon>Cristinia</taxon>
    </lineage>
</organism>
<dbReference type="Gene3D" id="3.50.50.60">
    <property type="entry name" value="FAD/NAD(P)-binding domain"/>
    <property type="match status" value="1"/>
</dbReference>
<dbReference type="InterPro" id="IPR002938">
    <property type="entry name" value="FAD-bd"/>
</dbReference>
<accession>A0A8K0UWD8</accession>
<protein>
    <recommendedName>
        <fullName evidence="4">FAD-binding domain-containing protein</fullName>
    </recommendedName>
</protein>